<feature type="transmembrane region" description="Helical" evidence="7">
    <location>
        <begin position="171"/>
        <end position="191"/>
    </location>
</feature>
<proteinExistence type="predicted"/>
<feature type="domain" description="TRAP C4-dicarboxylate transport system permease DctM subunit" evidence="8">
    <location>
        <begin position="6"/>
        <end position="416"/>
    </location>
</feature>
<gene>
    <name evidence="9" type="ORF">FPQ13_03800</name>
</gene>
<reference evidence="9 10" key="1">
    <citation type="submission" date="2019-07" db="EMBL/GenBank/DDBJ databases">
        <title>Allobacillus sp. nov. SKP isolated from shrimp paste of Euphausiacea.</title>
        <authorList>
            <person name="Kanchanasin P."/>
            <person name="Tanasupawat S."/>
            <person name="Shi W."/>
            <person name="Wu L."/>
            <person name="Ma J."/>
        </authorList>
    </citation>
    <scope>NUCLEOTIDE SEQUENCE [LARGE SCALE GENOMIC DNA]</scope>
    <source>
        <strain evidence="9 10">SKP4-8</strain>
    </source>
</reference>
<comment type="caution">
    <text evidence="9">The sequence shown here is derived from an EMBL/GenBank/DDBJ whole genome shotgun (WGS) entry which is preliminary data.</text>
</comment>
<dbReference type="AlphaFoldDB" id="A0A556PR09"/>
<dbReference type="OrthoDB" id="9785600at2"/>
<protein>
    <submittedName>
        <fullName evidence="9">TRAP transporter large permease</fullName>
    </submittedName>
</protein>
<feature type="transmembrane region" description="Helical" evidence="7">
    <location>
        <begin position="314"/>
        <end position="343"/>
    </location>
</feature>
<feature type="transmembrane region" description="Helical" evidence="7">
    <location>
        <begin position="47"/>
        <end position="70"/>
    </location>
</feature>
<organism evidence="9 10">
    <name type="scientific">Allobacillus salarius</name>
    <dbReference type="NCBI Taxonomy" id="1955272"/>
    <lineage>
        <taxon>Bacteria</taxon>
        <taxon>Bacillati</taxon>
        <taxon>Bacillota</taxon>
        <taxon>Bacilli</taxon>
        <taxon>Bacillales</taxon>
        <taxon>Bacillaceae</taxon>
        <taxon>Allobacillus</taxon>
    </lineage>
</organism>
<dbReference type="PIRSF" id="PIRSF006066">
    <property type="entry name" value="HI0050"/>
    <property type="match status" value="1"/>
</dbReference>
<dbReference type="RefSeq" id="WP_144087989.1">
    <property type="nucleotide sequence ID" value="NZ_VMHE01000003.1"/>
</dbReference>
<dbReference type="InterPro" id="IPR004681">
    <property type="entry name" value="TRAP_DctM"/>
</dbReference>
<evidence type="ECO:0000256" key="3">
    <source>
        <dbReference type="ARBA" id="ARBA00022519"/>
    </source>
</evidence>
<accession>A0A556PR09</accession>
<keyword evidence="10" id="KW-1185">Reference proteome</keyword>
<name>A0A556PR09_9BACI</name>
<evidence type="ECO:0000256" key="7">
    <source>
        <dbReference type="SAM" id="Phobius"/>
    </source>
</evidence>
<evidence type="ECO:0000256" key="5">
    <source>
        <dbReference type="ARBA" id="ARBA00022989"/>
    </source>
</evidence>
<evidence type="ECO:0000256" key="4">
    <source>
        <dbReference type="ARBA" id="ARBA00022692"/>
    </source>
</evidence>
<dbReference type="Proteomes" id="UP000316425">
    <property type="component" value="Unassembled WGS sequence"/>
</dbReference>
<feature type="transmembrane region" description="Helical" evidence="7">
    <location>
        <begin position="240"/>
        <end position="259"/>
    </location>
</feature>
<dbReference type="Pfam" id="PF06808">
    <property type="entry name" value="DctM"/>
    <property type="match status" value="1"/>
</dbReference>
<evidence type="ECO:0000259" key="8">
    <source>
        <dbReference type="Pfam" id="PF06808"/>
    </source>
</evidence>
<feature type="transmembrane region" description="Helical" evidence="7">
    <location>
        <begin position="12"/>
        <end position="35"/>
    </location>
</feature>
<feature type="transmembrane region" description="Helical" evidence="7">
    <location>
        <begin position="396"/>
        <end position="420"/>
    </location>
</feature>
<sequence length="426" mass="45949">MIWIMLGVMFLLLFLGFPIMIPLIVAPLLIAIIYFPDLNLMVLIQQFSLGIQTFVLLAVPMFIFAADIMAKGKTSSRLLDFVGAFIGHIRGGYAVTTAAACTLFGSISGSTQATVVAVGKPTRERMIKEGYKDSQAIPLIINASDLALIIPPSIAMIVYGVVTGTSVGELFIAGILPGLIIFAMFALYSFLLASKNDIGRIEKQTWKQRWTAFRKALLPLGFPIVVVGGIYTGIFSPTEAAAISVAYAFILEVFVFGDVKWKDIPKIAESSAVVTAAVFILVAAGTALSWVLAYAKLPEVLTSAVLGADPSATYVLFIVAVFFFIGCMFVDPLVVIIIMTPIFYPVAMDAGVDPIALGVIVTLQAAIGSATPPFGVDIFTAIAVFEKPYLEVIRGIWPYILILFVASALFILFPEIITAYQMFYSE</sequence>
<evidence type="ECO:0000256" key="2">
    <source>
        <dbReference type="ARBA" id="ARBA00022475"/>
    </source>
</evidence>
<evidence type="ECO:0000313" key="10">
    <source>
        <dbReference type="Proteomes" id="UP000316425"/>
    </source>
</evidence>
<keyword evidence="6 7" id="KW-0472">Membrane</keyword>
<dbReference type="PANTHER" id="PTHR33362:SF5">
    <property type="entry name" value="C4-DICARBOXYLATE TRAP TRANSPORTER LARGE PERMEASE PROTEIN DCTM"/>
    <property type="match status" value="1"/>
</dbReference>
<comment type="subcellular location">
    <subcellularLocation>
        <location evidence="1">Cell inner membrane</location>
        <topology evidence="1">Multi-pass membrane protein</topology>
    </subcellularLocation>
</comment>
<dbReference type="EMBL" id="VMHE01000003">
    <property type="protein sequence ID" value="TSJ66828.1"/>
    <property type="molecule type" value="Genomic_DNA"/>
</dbReference>
<evidence type="ECO:0000256" key="6">
    <source>
        <dbReference type="ARBA" id="ARBA00023136"/>
    </source>
</evidence>
<keyword evidence="3" id="KW-0997">Cell inner membrane</keyword>
<evidence type="ECO:0000313" key="9">
    <source>
        <dbReference type="EMBL" id="TSJ66828.1"/>
    </source>
</evidence>
<keyword evidence="5 7" id="KW-1133">Transmembrane helix</keyword>
<feature type="transmembrane region" description="Helical" evidence="7">
    <location>
        <begin position="355"/>
        <end position="376"/>
    </location>
</feature>
<keyword evidence="4 7" id="KW-0812">Transmembrane</keyword>
<evidence type="ECO:0000256" key="1">
    <source>
        <dbReference type="ARBA" id="ARBA00004429"/>
    </source>
</evidence>
<dbReference type="GO" id="GO:0005886">
    <property type="term" value="C:plasma membrane"/>
    <property type="evidence" value="ECO:0007669"/>
    <property type="project" value="UniProtKB-SubCell"/>
</dbReference>
<feature type="transmembrane region" description="Helical" evidence="7">
    <location>
        <begin position="212"/>
        <end position="234"/>
    </location>
</feature>
<dbReference type="GO" id="GO:0022857">
    <property type="term" value="F:transmembrane transporter activity"/>
    <property type="evidence" value="ECO:0007669"/>
    <property type="project" value="TreeGrafter"/>
</dbReference>
<keyword evidence="2" id="KW-1003">Cell membrane</keyword>
<feature type="transmembrane region" description="Helical" evidence="7">
    <location>
        <begin position="136"/>
        <end position="159"/>
    </location>
</feature>
<dbReference type="InterPro" id="IPR010656">
    <property type="entry name" value="DctM"/>
</dbReference>
<dbReference type="NCBIfam" id="TIGR00786">
    <property type="entry name" value="dctM"/>
    <property type="match status" value="1"/>
</dbReference>
<dbReference type="PANTHER" id="PTHR33362">
    <property type="entry name" value="SIALIC ACID TRAP TRANSPORTER PERMEASE PROTEIN SIAT-RELATED"/>
    <property type="match status" value="1"/>
</dbReference>
<feature type="transmembrane region" description="Helical" evidence="7">
    <location>
        <begin position="271"/>
        <end position="294"/>
    </location>
</feature>